<comment type="similarity">
    <text evidence="11">Belongs to the snail C2H2-type zinc-finger protein family.</text>
</comment>
<comment type="subcellular location">
    <subcellularLocation>
        <location evidence="1">Nucleus</location>
    </subcellularLocation>
</comment>
<dbReference type="PANTHER" id="PTHR24388:SF54">
    <property type="entry name" value="PROTEIN ESCARGOT"/>
    <property type="match status" value="1"/>
</dbReference>
<evidence type="ECO:0000256" key="1">
    <source>
        <dbReference type="ARBA" id="ARBA00004123"/>
    </source>
</evidence>
<dbReference type="FunFam" id="3.30.160.60:FF:002343">
    <property type="entry name" value="Zinc finger protein 33A"/>
    <property type="match status" value="1"/>
</dbReference>
<evidence type="ECO:0000256" key="12">
    <source>
        <dbReference type="PROSITE-ProRule" id="PRU00042"/>
    </source>
</evidence>
<feature type="domain" description="C2H2-type" evidence="13">
    <location>
        <begin position="122"/>
        <end position="149"/>
    </location>
</feature>
<dbReference type="Pfam" id="PF00096">
    <property type="entry name" value="zf-C2H2"/>
    <property type="match status" value="2"/>
</dbReference>
<evidence type="ECO:0000256" key="5">
    <source>
        <dbReference type="ARBA" id="ARBA00022771"/>
    </source>
</evidence>
<evidence type="ECO:0000256" key="2">
    <source>
        <dbReference type="ARBA" id="ARBA00006991"/>
    </source>
</evidence>
<dbReference type="PROSITE" id="PS50157">
    <property type="entry name" value="ZINC_FINGER_C2H2_2"/>
    <property type="match status" value="4"/>
</dbReference>
<keyword evidence="15" id="KW-1185">Reference proteome</keyword>
<sequence length="241" mass="26745">MAIVMRVIPVGPLLDVGALSSASREAYHSLVSVRGDLHSCRQCSYATKNKALMQRHLFKHTGERPFQCHLCPAAFARKTNLKTHIRTHTGERPFSCDCCSASFTRQNTLMEHMLTHTGERPFFCDQCSVSFSQRGSLIRHMRTHTGERPFYCCHCNASFSRKHHLGTGRARDTHQLLKRCSSTRTLSASHKSTGTLPSPLQGTHSGVPLTCKPCLHICICVNKLFVSSRSLATVLPSPAQG</sequence>
<comment type="caution">
    <text evidence="14">The sequence shown here is derived from an EMBL/GenBank/DDBJ whole genome shotgun (WGS) entry which is preliminary data.</text>
</comment>
<dbReference type="GO" id="GO:0000978">
    <property type="term" value="F:RNA polymerase II cis-regulatory region sequence-specific DNA binding"/>
    <property type="evidence" value="ECO:0007669"/>
    <property type="project" value="TreeGrafter"/>
</dbReference>
<dbReference type="PROSITE" id="PS00028">
    <property type="entry name" value="ZINC_FINGER_C2H2_1"/>
    <property type="match status" value="3"/>
</dbReference>
<evidence type="ECO:0000256" key="7">
    <source>
        <dbReference type="ARBA" id="ARBA00023015"/>
    </source>
</evidence>
<evidence type="ECO:0000313" key="14">
    <source>
        <dbReference type="EMBL" id="KAH7942657.1"/>
    </source>
</evidence>
<reference evidence="14" key="2">
    <citation type="submission" date="2021-09" db="EMBL/GenBank/DDBJ databases">
        <authorList>
            <person name="Jia N."/>
            <person name="Wang J."/>
            <person name="Shi W."/>
            <person name="Du L."/>
            <person name="Sun Y."/>
            <person name="Zhan W."/>
            <person name="Jiang J."/>
            <person name="Wang Q."/>
            <person name="Zhang B."/>
            <person name="Ji P."/>
            <person name="Sakyi L.B."/>
            <person name="Cui X."/>
            <person name="Yuan T."/>
            <person name="Jiang B."/>
            <person name="Yang W."/>
            <person name="Lam T.T.-Y."/>
            <person name="Chang Q."/>
            <person name="Ding S."/>
            <person name="Wang X."/>
            <person name="Zhu J."/>
            <person name="Ruan X."/>
            <person name="Zhao L."/>
            <person name="Wei J."/>
            <person name="Que T."/>
            <person name="Du C."/>
            <person name="Cheng J."/>
            <person name="Dai P."/>
            <person name="Han X."/>
            <person name="Huang E."/>
            <person name="Gao Y."/>
            <person name="Liu J."/>
            <person name="Shao H."/>
            <person name="Ye R."/>
            <person name="Li L."/>
            <person name="Wei W."/>
            <person name="Wang X."/>
            <person name="Wang C."/>
            <person name="Huo Q."/>
            <person name="Li W."/>
            <person name="Guo W."/>
            <person name="Chen H."/>
            <person name="Chen S."/>
            <person name="Zhou L."/>
            <person name="Zhou L."/>
            <person name="Ni X."/>
            <person name="Tian J."/>
            <person name="Zhou Y."/>
            <person name="Sheng Y."/>
            <person name="Liu T."/>
            <person name="Pan Y."/>
            <person name="Xia L."/>
            <person name="Li J."/>
            <person name="Zhao F."/>
            <person name="Cao W."/>
        </authorList>
    </citation>
    <scope>NUCLEOTIDE SEQUENCE</scope>
    <source>
        <strain evidence="14">Rmic-2018</strain>
        <tissue evidence="14">Larvae</tissue>
    </source>
</reference>
<proteinExistence type="inferred from homology"/>
<evidence type="ECO:0000256" key="10">
    <source>
        <dbReference type="ARBA" id="ARBA00023242"/>
    </source>
</evidence>
<keyword evidence="6" id="KW-0862">Zinc</keyword>
<feature type="domain" description="C2H2-type" evidence="13">
    <location>
        <begin position="94"/>
        <end position="121"/>
    </location>
</feature>
<dbReference type="AlphaFoldDB" id="A0A9J6CWR0"/>
<evidence type="ECO:0000256" key="3">
    <source>
        <dbReference type="ARBA" id="ARBA00022723"/>
    </source>
</evidence>
<dbReference type="VEuPathDB" id="VectorBase:LOC119183423"/>
<keyword evidence="10" id="KW-0539">Nucleus</keyword>
<accession>A0A9J6CWR0</accession>
<keyword evidence="4" id="KW-0677">Repeat</keyword>
<organism evidence="14 15">
    <name type="scientific">Rhipicephalus microplus</name>
    <name type="common">Cattle tick</name>
    <name type="synonym">Boophilus microplus</name>
    <dbReference type="NCBI Taxonomy" id="6941"/>
    <lineage>
        <taxon>Eukaryota</taxon>
        <taxon>Metazoa</taxon>
        <taxon>Ecdysozoa</taxon>
        <taxon>Arthropoda</taxon>
        <taxon>Chelicerata</taxon>
        <taxon>Arachnida</taxon>
        <taxon>Acari</taxon>
        <taxon>Parasitiformes</taxon>
        <taxon>Ixodida</taxon>
        <taxon>Ixodoidea</taxon>
        <taxon>Ixodidae</taxon>
        <taxon>Rhipicephalinae</taxon>
        <taxon>Rhipicephalus</taxon>
        <taxon>Boophilus</taxon>
    </lineage>
</organism>
<dbReference type="Proteomes" id="UP000821866">
    <property type="component" value="Unassembled WGS sequence"/>
</dbReference>
<dbReference type="SUPFAM" id="SSF57667">
    <property type="entry name" value="beta-beta-alpha zinc fingers"/>
    <property type="match status" value="3"/>
</dbReference>
<keyword evidence="7" id="KW-0805">Transcription regulation</keyword>
<evidence type="ECO:0000256" key="11">
    <source>
        <dbReference type="ARBA" id="ARBA00037948"/>
    </source>
</evidence>
<evidence type="ECO:0000259" key="13">
    <source>
        <dbReference type="PROSITE" id="PS50157"/>
    </source>
</evidence>
<evidence type="ECO:0000256" key="4">
    <source>
        <dbReference type="ARBA" id="ARBA00022737"/>
    </source>
</evidence>
<feature type="domain" description="C2H2-type" evidence="13">
    <location>
        <begin position="66"/>
        <end position="93"/>
    </location>
</feature>
<keyword evidence="5 12" id="KW-0863">Zinc-finger</keyword>
<dbReference type="FunFam" id="3.30.160.60:FF:003288">
    <property type="entry name" value="Uncharacterized protein"/>
    <property type="match status" value="1"/>
</dbReference>
<dbReference type="GO" id="GO:0000981">
    <property type="term" value="F:DNA-binding transcription factor activity, RNA polymerase II-specific"/>
    <property type="evidence" value="ECO:0007669"/>
    <property type="project" value="TreeGrafter"/>
</dbReference>
<protein>
    <recommendedName>
        <fullName evidence="13">C2H2-type domain-containing protein</fullName>
    </recommendedName>
</protein>
<dbReference type="InterPro" id="IPR036236">
    <property type="entry name" value="Znf_C2H2_sf"/>
</dbReference>
<comment type="similarity">
    <text evidence="2">Belongs to the krueppel C2H2-type zinc-finger protein family.</text>
</comment>
<gene>
    <name evidence="14" type="ORF">HPB51_028662</name>
</gene>
<dbReference type="InterPro" id="IPR050527">
    <property type="entry name" value="Snail/Krueppel_Znf"/>
</dbReference>
<evidence type="ECO:0000256" key="9">
    <source>
        <dbReference type="ARBA" id="ARBA00023163"/>
    </source>
</evidence>
<evidence type="ECO:0000256" key="6">
    <source>
        <dbReference type="ARBA" id="ARBA00022833"/>
    </source>
</evidence>
<dbReference type="GO" id="GO:0005634">
    <property type="term" value="C:nucleus"/>
    <property type="evidence" value="ECO:0007669"/>
    <property type="project" value="UniProtKB-SubCell"/>
</dbReference>
<dbReference type="GO" id="GO:0008270">
    <property type="term" value="F:zinc ion binding"/>
    <property type="evidence" value="ECO:0007669"/>
    <property type="project" value="UniProtKB-KW"/>
</dbReference>
<dbReference type="PANTHER" id="PTHR24388">
    <property type="entry name" value="ZINC FINGER PROTEIN"/>
    <property type="match status" value="1"/>
</dbReference>
<evidence type="ECO:0000256" key="8">
    <source>
        <dbReference type="ARBA" id="ARBA00023125"/>
    </source>
</evidence>
<keyword evidence="8" id="KW-0238">DNA-binding</keyword>
<feature type="domain" description="C2H2-type" evidence="13">
    <location>
        <begin position="38"/>
        <end position="65"/>
    </location>
</feature>
<keyword evidence="3" id="KW-0479">Metal-binding</keyword>
<evidence type="ECO:0000313" key="15">
    <source>
        <dbReference type="Proteomes" id="UP000821866"/>
    </source>
</evidence>
<dbReference type="FunFam" id="3.30.160.60:FF:001156">
    <property type="entry name" value="Zinc finger protein 407"/>
    <property type="match status" value="1"/>
</dbReference>
<reference evidence="14" key="1">
    <citation type="journal article" date="2020" name="Cell">
        <title>Large-Scale Comparative Analyses of Tick Genomes Elucidate Their Genetic Diversity and Vector Capacities.</title>
        <authorList>
            <consortium name="Tick Genome and Microbiome Consortium (TIGMIC)"/>
            <person name="Jia N."/>
            <person name="Wang J."/>
            <person name="Shi W."/>
            <person name="Du L."/>
            <person name="Sun Y."/>
            <person name="Zhan W."/>
            <person name="Jiang J.F."/>
            <person name="Wang Q."/>
            <person name="Zhang B."/>
            <person name="Ji P."/>
            <person name="Bell-Sakyi L."/>
            <person name="Cui X.M."/>
            <person name="Yuan T.T."/>
            <person name="Jiang B.G."/>
            <person name="Yang W.F."/>
            <person name="Lam T.T."/>
            <person name="Chang Q.C."/>
            <person name="Ding S.J."/>
            <person name="Wang X.J."/>
            <person name="Zhu J.G."/>
            <person name="Ruan X.D."/>
            <person name="Zhao L."/>
            <person name="Wei J.T."/>
            <person name="Ye R.Z."/>
            <person name="Que T.C."/>
            <person name="Du C.H."/>
            <person name="Zhou Y.H."/>
            <person name="Cheng J.X."/>
            <person name="Dai P.F."/>
            <person name="Guo W.B."/>
            <person name="Han X.H."/>
            <person name="Huang E.J."/>
            <person name="Li L.F."/>
            <person name="Wei W."/>
            <person name="Gao Y.C."/>
            <person name="Liu J.Z."/>
            <person name="Shao H.Z."/>
            <person name="Wang X."/>
            <person name="Wang C.C."/>
            <person name="Yang T.C."/>
            <person name="Huo Q.B."/>
            <person name="Li W."/>
            <person name="Chen H.Y."/>
            <person name="Chen S.E."/>
            <person name="Zhou L.G."/>
            <person name="Ni X.B."/>
            <person name="Tian J.H."/>
            <person name="Sheng Y."/>
            <person name="Liu T."/>
            <person name="Pan Y.S."/>
            <person name="Xia L.Y."/>
            <person name="Li J."/>
            <person name="Zhao F."/>
            <person name="Cao W.C."/>
        </authorList>
    </citation>
    <scope>NUCLEOTIDE SEQUENCE</scope>
    <source>
        <strain evidence="14">Rmic-2018</strain>
    </source>
</reference>
<dbReference type="SMART" id="SM00355">
    <property type="entry name" value="ZnF_C2H2"/>
    <property type="match status" value="4"/>
</dbReference>
<name>A0A9J6CWR0_RHIMP</name>
<dbReference type="Gene3D" id="3.30.160.60">
    <property type="entry name" value="Classic Zinc Finger"/>
    <property type="match status" value="5"/>
</dbReference>
<dbReference type="EMBL" id="JABSTU010005519">
    <property type="protein sequence ID" value="KAH7942657.1"/>
    <property type="molecule type" value="Genomic_DNA"/>
</dbReference>
<keyword evidence="9" id="KW-0804">Transcription</keyword>
<dbReference type="InterPro" id="IPR013087">
    <property type="entry name" value="Znf_C2H2_type"/>
</dbReference>